<evidence type="ECO:0000256" key="2">
    <source>
        <dbReference type="ARBA" id="ARBA00023136"/>
    </source>
</evidence>
<dbReference type="SUPFAM" id="SSF82171">
    <property type="entry name" value="DPP6 N-terminal domain-like"/>
    <property type="match status" value="1"/>
</dbReference>
<dbReference type="Gene3D" id="1.25.40.10">
    <property type="entry name" value="Tetratricopeptide repeat domain"/>
    <property type="match status" value="1"/>
</dbReference>
<dbReference type="InterPro" id="IPR008969">
    <property type="entry name" value="CarboxyPept-like_regulatory"/>
</dbReference>
<dbReference type="InterPro" id="IPR011990">
    <property type="entry name" value="TPR-like_helical_dom_sf"/>
</dbReference>
<dbReference type="OrthoDB" id="9809364at2"/>
<dbReference type="PRINTS" id="PR01021">
    <property type="entry name" value="OMPADOMAIN"/>
</dbReference>
<evidence type="ECO:0000256" key="5">
    <source>
        <dbReference type="SAM" id="Coils"/>
    </source>
</evidence>
<keyword evidence="2 4" id="KW-0472">Membrane</keyword>
<protein>
    <submittedName>
        <fullName evidence="8">WD40 repeat protein</fullName>
    </submittedName>
</protein>
<feature type="chain" id="PRO_5024421560" evidence="6">
    <location>
        <begin position="20"/>
        <end position="690"/>
    </location>
</feature>
<dbReference type="CDD" id="cd07185">
    <property type="entry name" value="OmpA_C-like"/>
    <property type="match status" value="1"/>
</dbReference>
<organism evidence="8 9">
    <name type="scientific">Tenacibaculum adriaticum</name>
    <dbReference type="NCBI Taxonomy" id="413713"/>
    <lineage>
        <taxon>Bacteria</taxon>
        <taxon>Pseudomonadati</taxon>
        <taxon>Bacteroidota</taxon>
        <taxon>Flavobacteriia</taxon>
        <taxon>Flavobacteriales</taxon>
        <taxon>Flavobacteriaceae</taxon>
        <taxon>Tenacibaculum</taxon>
    </lineage>
</organism>
<dbReference type="Proteomes" id="UP000323136">
    <property type="component" value="Unassembled WGS sequence"/>
</dbReference>
<dbReference type="InterPro" id="IPR011042">
    <property type="entry name" value="6-blade_b-propeller_TolB-like"/>
</dbReference>
<evidence type="ECO:0000313" key="8">
    <source>
        <dbReference type="EMBL" id="TYP97996.1"/>
    </source>
</evidence>
<dbReference type="InterPro" id="IPR036737">
    <property type="entry name" value="OmpA-like_sf"/>
</dbReference>
<dbReference type="RefSeq" id="WP_148870335.1">
    <property type="nucleotide sequence ID" value="NZ_VNIA01000003.1"/>
</dbReference>
<dbReference type="InterPro" id="IPR006664">
    <property type="entry name" value="OMP_bac"/>
</dbReference>
<dbReference type="Pfam" id="PF00691">
    <property type="entry name" value="OmpA"/>
    <property type="match status" value="1"/>
</dbReference>
<dbReference type="InterPro" id="IPR011659">
    <property type="entry name" value="WD40"/>
</dbReference>
<gene>
    <name evidence="8" type="ORF">C7447_103164</name>
</gene>
<evidence type="ECO:0000256" key="4">
    <source>
        <dbReference type="PROSITE-ProRule" id="PRU00473"/>
    </source>
</evidence>
<evidence type="ECO:0000256" key="6">
    <source>
        <dbReference type="SAM" id="SignalP"/>
    </source>
</evidence>
<comment type="caution">
    <text evidence="8">The sequence shown here is derived from an EMBL/GenBank/DDBJ whole genome shotgun (WGS) entry which is preliminary data.</text>
</comment>
<dbReference type="PANTHER" id="PTHR30329">
    <property type="entry name" value="STATOR ELEMENT OF FLAGELLAR MOTOR COMPLEX"/>
    <property type="match status" value="1"/>
</dbReference>
<keyword evidence="3" id="KW-0998">Cell outer membrane</keyword>
<dbReference type="InterPro" id="IPR050330">
    <property type="entry name" value="Bact_OuterMem_StrucFunc"/>
</dbReference>
<feature type="signal peptide" evidence="6">
    <location>
        <begin position="1"/>
        <end position="19"/>
    </location>
</feature>
<dbReference type="Gene3D" id="2.60.40.1120">
    <property type="entry name" value="Carboxypeptidase-like, regulatory domain"/>
    <property type="match status" value="1"/>
</dbReference>
<accession>A0A5S5DSK7</accession>
<sequence length="690" mass="79545">MKKIIFVVLFICSSLLINAQTSQKLERANTYFKRAYYNEAISIYENIYKSKRSFETTKNLADCHYYVNNMERASQVYKYLLKNFNNKIDDEYYFKYVTTLKASGKYNSAYEVMKNFFIKNKNEGGLKKLETDSKYLENIKAIGDRFKIENLQLNTKHSEFGAIKQGNKLIFTASKKESNFLDKLYKWDGQHYLDLYQININKIHLGDSVAYNFSKEINTKLHEANIIFTKDGKTAYFTRNNFVKGKRKKDSKKITHLQIYKAELVDGKWKNITSLPFNSNEYSTEHPALSSDEKTLYFASDMPGTLGSFDIFSVSINSDGSYSDPTNLGKTINTVKKEQFPFISKKNELYFSSNGHPGFGSLDVFVSSITSNGFSKPDNVGLPVNSGHDDFSFNIDTDTKEGYFASNRPGGKGNDDIYKIVEQKPLVIENCKQFISGVITDVDTQKPLSNTLVTLNNDKEEELKKINTDTLGKFHFNAECETTYVIKASKEGYTKNHKVVILQKERNKKNDASLALKSLEQLKKEEAIALELQKAKEQEQKVKDAEKLELNKKKDIENIIAKEKDIIKDKDRIIVKTEQINFDYKLWYLRRDTKKAIDRVITLMKKYPSMIIEVGTHSDIRGNDRYNLELSQKRATSVRMYFMENGTEPDRISAIGYGETKPLIKCKTEDSCTEEQHESNRRCEFIVKGF</sequence>
<name>A0A5S5DSK7_9FLAO</name>
<evidence type="ECO:0000259" key="7">
    <source>
        <dbReference type="PROSITE" id="PS51123"/>
    </source>
</evidence>
<dbReference type="SUPFAM" id="SSF48452">
    <property type="entry name" value="TPR-like"/>
    <property type="match status" value="1"/>
</dbReference>
<dbReference type="Gene3D" id="3.30.1330.60">
    <property type="entry name" value="OmpA-like domain"/>
    <property type="match status" value="1"/>
</dbReference>
<feature type="coiled-coil region" evidence="5">
    <location>
        <begin position="502"/>
        <end position="555"/>
    </location>
</feature>
<keyword evidence="9" id="KW-1185">Reference proteome</keyword>
<dbReference type="Gene3D" id="2.120.10.30">
    <property type="entry name" value="TolB, C-terminal domain"/>
    <property type="match status" value="1"/>
</dbReference>
<keyword evidence="5" id="KW-0175">Coiled coil</keyword>
<dbReference type="EMBL" id="VNIA01000003">
    <property type="protein sequence ID" value="TYP97996.1"/>
    <property type="molecule type" value="Genomic_DNA"/>
</dbReference>
<feature type="domain" description="OmpA-like" evidence="7">
    <location>
        <begin position="569"/>
        <end position="690"/>
    </location>
</feature>
<comment type="subcellular location">
    <subcellularLocation>
        <location evidence="1">Cell outer membrane</location>
    </subcellularLocation>
</comment>
<proteinExistence type="predicted"/>
<keyword evidence="6" id="KW-0732">Signal</keyword>
<dbReference type="GO" id="GO:0009279">
    <property type="term" value="C:cell outer membrane"/>
    <property type="evidence" value="ECO:0007669"/>
    <property type="project" value="UniProtKB-SubCell"/>
</dbReference>
<dbReference type="PROSITE" id="PS51123">
    <property type="entry name" value="OMPA_2"/>
    <property type="match status" value="1"/>
</dbReference>
<dbReference type="InterPro" id="IPR006665">
    <property type="entry name" value="OmpA-like"/>
</dbReference>
<evidence type="ECO:0000256" key="1">
    <source>
        <dbReference type="ARBA" id="ARBA00004442"/>
    </source>
</evidence>
<dbReference type="Pfam" id="PF07676">
    <property type="entry name" value="PD40"/>
    <property type="match status" value="2"/>
</dbReference>
<dbReference type="SUPFAM" id="SSF49464">
    <property type="entry name" value="Carboxypeptidase regulatory domain-like"/>
    <property type="match status" value="1"/>
</dbReference>
<reference evidence="8 9" key="1">
    <citation type="submission" date="2019-07" db="EMBL/GenBank/DDBJ databases">
        <title>Genomic Encyclopedia of Type Strains, Phase IV (KMG-IV): sequencing the most valuable type-strain genomes for metagenomic binning, comparative biology and taxonomic classification.</title>
        <authorList>
            <person name="Goeker M."/>
        </authorList>
    </citation>
    <scope>NUCLEOTIDE SEQUENCE [LARGE SCALE GENOMIC DNA]</scope>
    <source>
        <strain evidence="8 9">DSM 18961</strain>
    </source>
</reference>
<evidence type="ECO:0000256" key="3">
    <source>
        <dbReference type="ARBA" id="ARBA00023237"/>
    </source>
</evidence>
<dbReference type="AlphaFoldDB" id="A0A5S5DSK7"/>
<dbReference type="PANTHER" id="PTHR30329:SF21">
    <property type="entry name" value="LIPOPROTEIN YIAD-RELATED"/>
    <property type="match status" value="1"/>
</dbReference>
<evidence type="ECO:0000313" key="9">
    <source>
        <dbReference type="Proteomes" id="UP000323136"/>
    </source>
</evidence>
<dbReference type="SUPFAM" id="SSF103088">
    <property type="entry name" value="OmpA-like"/>
    <property type="match status" value="1"/>
</dbReference>